<comment type="caution">
    <text evidence="2">The sequence shown here is derived from an EMBL/GenBank/DDBJ whole genome shotgun (WGS) entry which is preliminary data.</text>
</comment>
<reference evidence="2 3" key="1">
    <citation type="submission" date="2023-08" db="EMBL/GenBank/DDBJ databases">
        <title>Black Yeasts Isolated from many extreme environments.</title>
        <authorList>
            <person name="Coleine C."/>
            <person name="Stajich J.E."/>
            <person name="Selbmann L."/>
        </authorList>
    </citation>
    <scope>NUCLEOTIDE SEQUENCE [LARGE SCALE GENOMIC DNA]</scope>
    <source>
        <strain evidence="2 3">CCFEE 5885</strain>
    </source>
</reference>
<gene>
    <name evidence="2" type="ORF">LTR24_003210</name>
</gene>
<feature type="compositionally biased region" description="Polar residues" evidence="1">
    <location>
        <begin position="289"/>
        <end position="323"/>
    </location>
</feature>
<dbReference type="EMBL" id="JAVRRG010000029">
    <property type="protein sequence ID" value="KAK5095243.1"/>
    <property type="molecule type" value="Genomic_DNA"/>
</dbReference>
<feature type="compositionally biased region" description="Low complexity" evidence="1">
    <location>
        <begin position="351"/>
        <end position="381"/>
    </location>
</feature>
<sequence>MSAKLTNFDDGQKLGSSITDPFDLTDDTEEPEGLPNSIGMISKVHIGAASLGETRTLILPMSDLKPRTRGTCGWNEFKLATLHHQIEAETGSTFDVTRYELVWYDGTEDFALDKPGRYKVMLKRFSQRLPGNENVLHLRVQARYSPEFPVDDRRDRTDSVESTETTCQETTHSSDDAGHWETPDASQTRFSTQHRKEEAERYEQVAPHVHEIDSNTQNTVTEAHDLATAIRDGPAVTPATIDQAIAISATERPTLETSAGGTIHARVASTEPSTNQTTARQSPAAAETFESQLLVTSTTEVPSTQTSAADTPQTAASDSNDSATKGRPAETASLSRHTPGAFATVTSLPAHPTAEATTPNTPTQHVTTSVSTSQPQKSTPTNDDSDSSDSDWTPHDSNDDLPPPLNPSSDHSDHGGDGGDYDSDLDLPPAKYRRLNQPPNPRGISRTERDRLANDLLFPPDHFAVPADADQDGTDEEMTESSSFSSSSSSDEEPSLSPADRAWRKIQKRRELARKSMREEIQDGLNEIAALESGGVSTPRGTELLADAREELRAMKVDSSCLVAKQSLASNSVHHSRDPIPVPRQLHTIVRQVLEVSRAHTAPGPPS</sequence>
<feature type="compositionally biased region" description="Polar residues" evidence="1">
    <location>
        <begin position="160"/>
        <end position="171"/>
    </location>
</feature>
<organism evidence="2 3">
    <name type="scientific">Lithohypha guttulata</name>
    <dbReference type="NCBI Taxonomy" id="1690604"/>
    <lineage>
        <taxon>Eukaryota</taxon>
        <taxon>Fungi</taxon>
        <taxon>Dikarya</taxon>
        <taxon>Ascomycota</taxon>
        <taxon>Pezizomycotina</taxon>
        <taxon>Eurotiomycetes</taxon>
        <taxon>Chaetothyriomycetidae</taxon>
        <taxon>Chaetothyriales</taxon>
        <taxon>Trichomeriaceae</taxon>
        <taxon>Lithohypha</taxon>
    </lineage>
</organism>
<feature type="compositionally biased region" description="Polar residues" evidence="1">
    <location>
        <begin position="270"/>
        <end position="281"/>
    </location>
</feature>
<feature type="compositionally biased region" description="Acidic residues" evidence="1">
    <location>
        <begin position="23"/>
        <end position="32"/>
    </location>
</feature>
<feature type="compositionally biased region" description="Basic and acidic residues" evidence="1">
    <location>
        <begin position="150"/>
        <end position="159"/>
    </location>
</feature>
<evidence type="ECO:0000313" key="2">
    <source>
        <dbReference type="EMBL" id="KAK5095243.1"/>
    </source>
</evidence>
<proteinExistence type="predicted"/>
<feature type="compositionally biased region" description="Basic and acidic residues" evidence="1">
    <location>
        <begin position="172"/>
        <end position="182"/>
    </location>
</feature>
<protein>
    <submittedName>
        <fullName evidence="2">Uncharacterized protein</fullName>
    </submittedName>
</protein>
<accession>A0ABR0KFT2</accession>
<keyword evidence="3" id="KW-1185">Reference proteome</keyword>
<name>A0ABR0KFT2_9EURO</name>
<feature type="region of interest" description="Disordered" evidence="1">
    <location>
        <begin position="149"/>
        <end position="190"/>
    </location>
</feature>
<dbReference type="Proteomes" id="UP001345013">
    <property type="component" value="Unassembled WGS sequence"/>
</dbReference>
<evidence type="ECO:0000313" key="3">
    <source>
        <dbReference type="Proteomes" id="UP001345013"/>
    </source>
</evidence>
<feature type="compositionally biased region" description="Low complexity" evidence="1">
    <location>
        <begin position="480"/>
        <end position="489"/>
    </location>
</feature>
<evidence type="ECO:0000256" key="1">
    <source>
        <dbReference type="SAM" id="MobiDB-lite"/>
    </source>
</evidence>
<feature type="region of interest" description="Disordered" evidence="1">
    <location>
        <begin position="351"/>
        <end position="503"/>
    </location>
</feature>
<feature type="region of interest" description="Disordered" evidence="1">
    <location>
        <begin position="16"/>
        <end position="36"/>
    </location>
</feature>
<feature type="region of interest" description="Disordered" evidence="1">
    <location>
        <begin position="252"/>
        <end position="338"/>
    </location>
</feature>
<feature type="compositionally biased region" description="Acidic residues" evidence="1">
    <location>
        <begin position="469"/>
        <end position="479"/>
    </location>
</feature>